<protein>
    <submittedName>
        <fullName evidence="2">Uncharacterized protein</fullName>
    </submittedName>
</protein>
<proteinExistence type="predicted"/>
<reference evidence="2" key="1">
    <citation type="submission" date="2022-08" db="EMBL/GenBank/DDBJ databases">
        <title>Novel sulphate-reducing endosymbionts in the free-living metamonad Anaeramoeba.</title>
        <authorList>
            <person name="Jerlstrom-Hultqvist J."/>
            <person name="Cepicka I."/>
            <person name="Gallot-Lavallee L."/>
            <person name="Salas-Leiva D."/>
            <person name="Curtis B.A."/>
            <person name="Zahonova K."/>
            <person name="Pipaliya S."/>
            <person name="Dacks J."/>
            <person name="Roger A.J."/>
        </authorList>
    </citation>
    <scope>NUCLEOTIDE SEQUENCE</scope>
    <source>
        <strain evidence="2">Busselton2</strain>
    </source>
</reference>
<sequence>MTKSSQSKILVFLPFLILISILLLPKTSSTTEEIECPYLEFGDEYQVNTETVEDQTYPNIAPIGSENEKYIIVWTISQSAPTMSSSSSSSKHLQKQKIQNEEQDDYGIFAQMFDSSDGSKIGNEFQVNTYIESSQSDPSITSIGAGNGKFVIAWDSNEQDGSGSAVIAQIFDSSDGSKIGNEFQVNNYTESQQQNPSIASIGTDNEKFVVVWQSNGQDGSYYGIIAQIFDSSDGSKIGNEFQVNNYTNNHQYSPSIASIGTNNEKFVIAWQSNGQDGSSYGIFAQIFDSSDGSKIGNEFQVNNYTDNNQLDPGITSIGT</sequence>
<evidence type="ECO:0000256" key="1">
    <source>
        <dbReference type="SAM" id="SignalP"/>
    </source>
</evidence>
<name>A0AAV7YRZ4_9EUKA</name>
<organism evidence="2 3">
    <name type="scientific">Anaeramoeba flamelloides</name>
    <dbReference type="NCBI Taxonomy" id="1746091"/>
    <lineage>
        <taxon>Eukaryota</taxon>
        <taxon>Metamonada</taxon>
        <taxon>Anaeramoebidae</taxon>
        <taxon>Anaeramoeba</taxon>
    </lineage>
</organism>
<accession>A0AAV7YRZ4</accession>
<feature type="chain" id="PRO_5044000987" evidence="1">
    <location>
        <begin position="30"/>
        <end position="319"/>
    </location>
</feature>
<feature type="signal peptide" evidence="1">
    <location>
        <begin position="1"/>
        <end position="29"/>
    </location>
</feature>
<gene>
    <name evidence="2" type="ORF">M0812_20394</name>
</gene>
<evidence type="ECO:0000313" key="3">
    <source>
        <dbReference type="Proteomes" id="UP001146793"/>
    </source>
</evidence>
<keyword evidence="1" id="KW-0732">Signal</keyword>
<dbReference type="AlphaFoldDB" id="A0AAV7YRZ4"/>
<evidence type="ECO:0000313" key="2">
    <source>
        <dbReference type="EMBL" id="KAJ3431482.1"/>
    </source>
</evidence>
<dbReference type="Proteomes" id="UP001146793">
    <property type="component" value="Unassembled WGS sequence"/>
</dbReference>
<dbReference type="EMBL" id="JANTQA010000047">
    <property type="protein sequence ID" value="KAJ3431482.1"/>
    <property type="molecule type" value="Genomic_DNA"/>
</dbReference>
<comment type="caution">
    <text evidence="2">The sequence shown here is derived from an EMBL/GenBank/DDBJ whole genome shotgun (WGS) entry which is preliminary data.</text>
</comment>